<dbReference type="PROSITE" id="PS00843">
    <property type="entry name" value="DALA_DALA_LIGASE_1"/>
    <property type="match status" value="1"/>
</dbReference>
<dbReference type="UniPathway" id="UPA00219"/>
<dbReference type="GO" id="GO:0071555">
    <property type="term" value="P:cell wall organization"/>
    <property type="evidence" value="ECO:0007669"/>
    <property type="project" value="UniProtKB-KW"/>
</dbReference>
<dbReference type="AlphaFoldDB" id="A0A090ALX6"/>
<reference evidence="23 24" key="1">
    <citation type="journal article" date="2014" name="ISME J.">
        <title>Ecophysiology of Thioploca ingrica as revealed by the complete genome sequence supplemented with proteomic evidence.</title>
        <authorList>
            <person name="Kojima H."/>
            <person name="Ogura Y."/>
            <person name="Yamamoto N."/>
            <person name="Togashi T."/>
            <person name="Mori H."/>
            <person name="Watanabe T."/>
            <person name="Nemoto F."/>
            <person name="Kurokawa K."/>
            <person name="Hayashi T."/>
            <person name="Fukui M."/>
        </authorList>
    </citation>
    <scope>NUCLEOTIDE SEQUENCE [LARGE SCALE GENOMIC DNA]</scope>
</reference>
<accession>A0A090ALX6</accession>
<evidence type="ECO:0000256" key="16">
    <source>
        <dbReference type="ARBA" id="ARBA00023316"/>
    </source>
</evidence>
<feature type="binding site" evidence="20">
    <location>
        <position position="253"/>
    </location>
    <ligand>
        <name>Mg(2+)</name>
        <dbReference type="ChEBI" id="CHEBI:18420"/>
        <label>1</label>
    </ligand>
</feature>
<feature type="active site" evidence="19">
    <location>
        <position position="277"/>
    </location>
</feature>
<comment type="function">
    <text evidence="2 18">Cell wall formation.</text>
</comment>
<keyword evidence="12 20" id="KW-0460">Magnesium</keyword>
<dbReference type="HOGENOM" id="CLU_039268_1_2_6"/>
<evidence type="ECO:0000256" key="2">
    <source>
        <dbReference type="ARBA" id="ARBA00003921"/>
    </source>
</evidence>
<gene>
    <name evidence="18" type="primary">ddl</name>
    <name evidence="23" type="ORF">THII_2535</name>
</gene>
<dbReference type="GO" id="GO:0005524">
    <property type="term" value="F:ATP binding"/>
    <property type="evidence" value="ECO:0007669"/>
    <property type="project" value="UniProtKB-UniRule"/>
</dbReference>
<dbReference type="InterPro" id="IPR005905">
    <property type="entry name" value="D_ala_D_ala"/>
</dbReference>
<feature type="domain" description="ATP-grasp" evidence="22">
    <location>
        <begin position="104"/>
        <end position="299"/>
    </location>
</feature>
<dbReference type="SUPFAM" id="SSF56059">
    <property type="entry name" value="Glutathione synthetase ATP-binding domain-like"/>
    <property type="match status" value="1"/>
</dbReference>
<keyword evidence="8 18" id="KW-0436">Ligase</keyword>
<dbReference type="InterPro" id="IPR016185">
    <property type="entry name" value="PreATP-grasp_dom_sf"/>
</dbReference>
<feature type="binding site" evidence="20">
    <location>
        <position position="266"/>
    </location>
    <ligand>
        <name>Mg(2+)</name>
        <dbReference type="ChEBI" id="CHEBI:18420"/>
        <label>1</label>
    </ligand>
</feature>
<comment type="subcellular location">
    <subcellularLocation>
        <location evidence="3 18">Cytoplasm</location>
    </subcellularLocation>
</comment>
<comment type="cofactor">
    <cofactor evidence="20">
        <name>Mg(2+)</name>
        <dbReference type="ChEBI" id="CHEBI:18420"/>
    </cofactor>
    <cofactor evidence="20">
        <name>Mn(2+)</name>
        <dbReference type="ChEBI" id="CHEBI:29035"/>
    </cofactor>
    <text evidence="20">Binds 2 magnesium or manganese ions per subunit.</text>
</comment>
<evidence type="ECO:0000313" key="23">
    <source>
        <dbReference type="EMBL" id="BAP56832.1"/>
    </source>
</evidence>
<evidence type="ECO:0000256" key="1">
    <source>
        <dbReference type="ARBA" id="ARBA00001936"/>
    </source>
</evidence>
<dbReference type="InterPro" id="IPR011761">
    <property type="entry name" value="ATP-grasp"/>
</dbReference>
<evidence type="ECO:0000256" key="3">
    <source>
        <dbReference type="ARBA" id="ARBA00004496"/>
    </source>
</evidence>
<dbReference type="PROSITE" id="PS00844">
    <property type="entry name" value="DALA_DALA_LIGASE_2"/>
    <property type="match status" value="1"/>
</dbReference>
<dbReference type="PANTHER" id="PTHR23132">
    <property type="entry name" value="D-ALANINE--D-ALANINE LIGASE"/>
    <property type="match status" value="1"/>
</dbReference>
<proteinExistence type="inferred from homology"/>
<dbReference type="EMBL" id="AP014633">
    <property type="protein sequence ID" value="BAP56832.1"/>
    <property type="molecule type" value="Genomic_DNA"/>
</dbReference>
<dbReference type="GO" id="GO:0008360">
    <property type="term" value="P:regulation of cell shape"/>
    <property type="evidence" value="ECO:0007669"/>
    <property type="project" value="UniProtKB-KW"/>
</dbReference>
<feature type="binding site" evidence="20">
    <location>
        <position position="268"/>
    </location>
    <ligand>
        <name>Mg(2+)</name>
        <dbReference type="ChEBI" id="CHEBI:18420"/>
        <label>2</label>
    </ligand>
</feature>
<keyword evidence="7 18" id="KW-0963">Cytoplasm</keyword>
<evidence type="ECO:0000256" key="4">
    <source>
        <dbReference type="ARBA" id="ARBA00004752"/>
    </source>
</evidence>
<dbReference type="NCBIfam" id="TIGR01205">
    <property type="entry name" value="D_ala_D_alaTIGR"/>
    <property type="match status" value="1"/>
</dbReference>
<dbReference type="GO" id="GO:0008716">
    <property type="term" value="F:D-alanine-D-alanine ligase activity"/>
    <property type="evidence" value="ECO:0007669"/>
    <property type="project" value="UniProtKB-UniRule"/>
</dbReference>
<evidence type="ECO:0000256" key="19">
    <source>
        <dbReference type="PIRSR" id="PIRSR039102-1"/>
    </source>
</evidence>
<dbReference type="InterPro" id="IPR013815">
    <property type="entry name" value="ATP_grasp_subdomain_1"/>
</dbReference>
<dbReference type="PROSITE" id="PS50975">
    <property type="entry name" value="ATP_GRASP"/>
    <property type="match status" value="1"/>
</dbReference>
<dbReference type="Pfam" id="PF01820">
    <property type="entry name" value="Dala_Dala_lig_N"/>
    <property type="match status" value="2"/>
</dbReference>
<dbReference type="OrthoDB" id="9813261at2"/>
<comment type="catalytic activity">
    <reaction evidence="17 18">
        <text>2 D-alanine + ATP = D-alanyl-D-alanine + ADP + phosphate + H(+)</text>
        <dbReference type="Rhea" id="RHEA:11224"/>
        <dbReference type="ChEBI" id="CHEBI:15378"/>
        <dbReference type="ChEBI" id="CHEBI:30616"/>
        <dbReference type="ChEBI" id="CHEBI:43474"/>
        <dbReference type="ChEBI" id="CHEBI:57416"/>
        <dbReference type="ChEBI" id="CHEBI:57822"/>
        <dbReference type="ChEBI" id="CHEBI:456216"/>
        <dbReference type="EC" id="6.3.2.4"/>
    </reaction>
</comment>
<sequence>MTTDFGKVAVLMGGNSAEREISLKSGRAVLAALLRQGVDAVAIDTANEWLSQLITHQFARVFIALHGRGGEDGVIQGLLDSIGLPYTGSGVLGAALAMDKYRTKLIWQGSGLPTPPSQLLTHKLDLNQIVEKLGLPLMVKPVLEGSSVGMSKVNRREELESAWETAAQYHCDVLVERYITGPEYTASILNDVVLPLIRLETPRDFYDFAAKYHDPHTTYICPCGLPPDQEQSLQQLAKQAFLAINASGWGRVDFICDQTGQPWLLEVNTVPGMTDHSLVPMAAKTAGITFDELVLRILATAWTR</sequence>
<evidence type="ECO:0000256" key="20">
    <source>
        <dbReference type="PIRSR" id="PIRSR039102-3"/>
    </source>
</evidence>
<dbReference type="PANTHER" id="PTHR23132:SF23">
    <property type="entry name" value="D-ALANINE--D-ALANINE LIGASE B"/>
    <property type="match status" value="1"/>
</dbReference>
<dbReference type="HAMAP" id="MF_00047">
    <property type="entry name" value="Dala_Dala_lig"/>
    <property type="match status" value="1"/>
</dbReference>
<organism evidence="23 24">
    <name type="scientific">Thioploca ingrica</name>
    <dbReference type="NCBI Taxonomy" id="40754"/>
    <lineage>
        <taxon>Bacteria</taxon>
        <taxon>Pseudomonadati</taxon>
        <taxon>Pseudomonadota</taxon>
        <taxon>Gammaproteobacteria</taxon>
        <taxon>Thiotrichales</taxon>
        <taxon>Thiotrichaceae</taxon>
        <taxon>Thioploca</taxon>
    </lineage>
</organism>
<dbReference type="NCBIfam" id="NF002378">
    <property type="entry name" value="PRK01372.1"/>
    <property type="match status" value="1"/>
</dbReference>
<dbReference type="SUPFAM" id="SSF52440">
    <property type="entry name" value="PreATP-grasp domain"/>
    <property type="match status" value="1"/>
</dbReference>
<comment type="similarity">
    <text evidence="5 18">Belongs to the D-alanine--D-alanine ligase family.</text>
</comment>
<protein>
    <recommendedName>
        <fullName evidence="6 18">D-alanine--D-alanine ligase</fullName>
        <ecNumber evidence="6 18">6.3.2.4</ecNumber>
    </recommendedName>
    <alternativeName>
        <fullName evidence="18">D-Ala-D-Ala ligase</fullName>
    </alternativeName>
    <alternativeName>
        <fullName evidence="18">D-alanylalanine synthetase</fullName>
    </alternativeName>
</protein>
<keyword evidence="24" id="KW-1185">Reference proteome</keyword>
<evidence type="ECO:0000259" key="22">
    <source>
        <dbReference type="PROSITE" id="PS50975"/>
    </source>
</evidence>
<dbReference type="KEGG" id="tig:THII_2535"/>
<dbReference type="EC" id="6.3.2.4" evidence="6 18"/>
<comment type="cofactor">
    <cofactor evidence="1">
        <name>Mn(2+)</name>
        <dbReference type="ChEBI" id="CHEBI:29035"/>
    </cofactor>
</comment>
<evidence type="ECO:0000256" key="15">
    <source>
        <dbReference type="ARBA" id="ARBA00023211"/>
    </source>
</evidence>
<dbReference type="PIRSF" id="PIRSF039102">
    <property type="entry name" value="Ddl/VanB"/>
    <property type="match status" value="1"/>
</dbReference>
<keyword evidence="11 21" id="KW-0067">ATP-binding</keyword>
<dbReference type="FunFam" id="3.40.50.20:FF:000013">
    <property type="entry name" value="D-alanine--D-alanine ligase"/>
    <property type="match status" value="1"/>
</dbReference>
<dbReference type="Gene3D" id="3.40.50.20">
    <property type="match status" value="1"/>
</dbReference>
<keyword evidence="10 21" id="KW-0547">Nucleotide-binding</keyword>
<name>A0A090ALX6_9GAMM</name>
<evidence type="ECO:0000256" key="8">
    <source>
        <dbReference type="ARBA" id="ARBA00022598"/>
    </source>
</evidence>
<dbReference type="Pfam" id="PF07478">
    <property type="entry name" value="Dala_Dala_lig_C"/>
    <property type="match status" value="1"/>
</dbReference>
<evidence type="ECO:0000256" key="9">
    <source>
        <dbReference type="ARBA" id="ARBA00022723"/>
    </source>
</evidence>
<dbReference type="InterPro" id="IPR000291">
    <property type="entry name" value="D-Ala_lig_Van_CS"/>
</dbReference>
<evidence type="ECO:0000256" key="10">
    <source>
        <dbReference type="ARBA" id="ARBA00022741"/>
    </source>
</evidence>
<keyword evidence="13 18" id="KW-0133">Cell shape</keyword>
<dbReference type="GO" id="GO:0005829">
    <property type="term" value="C:cytosol"/>
    <property type="evidence" value="ECO:0007669"/>
    <property type="project" value="TreeGrafter"/>
</dbReference>
<evidence type="ECO:0000256" key="11">
    <source>
        <dbReference type="ARBA" id="ARBA00022840"/>
    </source>
</evidence>
<evidence type="ECO:0000256" key="14">
    <source>
        <dbReference type="ARBA" id="ARBA00022984"/>
    </source>
</evidence>
<dbReference type="Gene3D" id="3.30.1490.20">
    <property type="entry name" value="ATP-grasp fold, A domain"/>
    <property type="match status" value="1"/>
</dbReference>
<dbReference type="InterPro" id="IPR011127">
    <property type="entry name" value="Dala_Dala_lig_N"/>
</dbReference>
<evidence type="ECO:0000256" key="17">
    <source>
        <dbReference type="ARBA" id="ARBA00047614"/>
    </source>
</evidence>
<evidence type="ECO:0000256" key="12">
    <source>
        <dbReference type="ARBA" id="ARBA00022842"/>
    </source>
</evidence>
<feature type="active site" evidence="19">
    <location>
        <position position="18"/>
    </location>
</feature>
<keyword evidence="9 20" id="KW-0479">Metal-binding</keyword>
<dbReference type="Gene3D" id="3.30.470.20">
    <property type="entry name" value="ATP-grasp fold, B domain"/>
    <property type="match status" value="1"/>
</dbReference>
<dbReference type="GO" id="GO:0009252">
    <property type="term" value="P:peptidoglycan biosynthetic process"/>
    <property type="evidence" value="ECO:0007669"/>
    <property type="project" value="UniProtKB-UniRule"/>
</dbReference>
<evidence type="ECO:0000313" key="24">
    <source>
        <dbReference type="Proteomes" id="UP000031623"/>
    </source>
</evidence>
<dbReference type="Proteomes" id="UP000031623">
    <property type="component" value="Chromosome"/>
</dbReference>
<evidence type="ECO:0000256" key="6">
    <source>
        <dbReference type="ARBA" id="ARBA00012216"/>
    </source>
</evidence>
<dbReference type="InterPro" id="IPR011095">
    <property type="entry name" value="Dala_Dala_lig_C"/>
</dbReference>
<evidence type="ECO:0000256" key="7">
    <source>
        <dbReference type="ARBA" id="ARBA00022490"/>
    </source>
</evidence>
<dbReference type="GO" id="GO:0046872">
    <property type="term" value="F:metal ion binding"/>
    <property type="evidence" value="ECO:0007669"/>
    <property type="project" value="UniProtKB-KW"/>
</dbReference>
<dbReference type="STRING" id="40754.THII_2535"/>
<evidence type="ECO:0000256" key="13">
    <source>
        <dbReference type="ARBA" id="ARBA00022960"/>
    </source>
</evidence>
<keyword evidence="16 18" id="KW-0961">Cell wall biogenesis/degradation</keyword>
<keyword evidence="15 20" id="KW-0464">Manganese</keyword>
<feature type="active site" evidence="19">
    <location>
        <position position="146"/>
    </location>
</feature>
<evidence type="ECO:0000256" key="21">
    <source>
        <dbReference type="PROSITE-ProRule" id="PRU00409"/>
    </source>
</evidence>
<feature type="binding site" evidence="20">
    <location>
        <position position="266"/>
    </location>
    <ligand>
        <name>Mg(2+)</name>
        <dbReference type="ChEBI" id="CHEBI:18420"/>
        <label>2</label>
    </ligand>
</feature>
<dbReference type="FunFam" id="3.30.470.20:FF:000008">
    <property type="entry name" value="D-alanine--D-alanine ligase"/>
    <property type="match status" value="1"/>
</dbReference>
<evidence type="ECO:0000256" key="5">
    <source>
        <dbReference type="ARBA" id="ARBA00010871"/>
    </source>
</evidence>
<comment type="pathway">
    <text evidence="4 18">Cell wall biogenesis; peptidoglycan biosynthesis.</text>
</comment>
<keyword evidence="14 18" id="KW-0573">Peptidoglycan synthesis</keyword>
<evidence type="ECO:0000256" key="18">
    <source>
        <dbReference type="HAMAP-Rule" id="MF_00047"/>
    </source>
</evidence>